<evidence type="ECO:0000256" key="2">
    <source>
        <dbReference type="ARBA" id="ARBA00022516"/>
    </source>
</evidence>
<dbReference type="FunFam" id="1.50.10.20:FF:000003">
    <property type="entry name" value="Terpene cyclase/mutase family member"/>
    <property type="match status" value="1"/>
</dbReference>
<comment type="caution">
    <text evidence="10">The sequence shown here is derived from an EMBL/GenBank/DDBJ whole genome shotgun (WGS) entry which is preliminary data.</text>
</comment>
<proteinExistence type="inferred from homology"/>
<evidence type="ECO:0000259" key="8">
    <source>
        <dbReference type="Pfam" id="PF13243"/>
    </source>
</evidence>
<dbReference type="InterPro" id="IPR032696">
    <property type="entry name" value="SQ_cyclase_C"/>
</dbReference>
<dbReference type="EC" id="5.4.99.-" evidence="7"/>
<evidence type="ECO:0000256" key="7">
    <source>
        <dbReference type="RuleBase" id="RU362003"/>
    </source>
</evidence>
<dbReference type="InterPro" id="IPR018333">
    <property type="entry name" value="Squalene_cyclase"/>
</dbReference>
<dbReference type="PROSITE" id="PS01074">
    <property type="entry name" value="TERPENE_SYNTHASES"/>
    <property type="match status" value="1"/>
</dbReference>
<dbReference type="SFLD" id="SFLDG01016">
    <property type="entry name" value="Prenyltransferase_Like_2"/>
    <property type="match status" value="1"/>
</dbReference>
<dbReference type="GO" id="GO:0005811">
    <property type="term" value="C:lipid droplet"/>
    <property type="evidence" value="ECO:0007669"/>
    <property type="project" value="InterPro"/>
</dbReference>
<dbReference type="SUPFAM" id="SSF48239">
    <property type="entry name" value="Terpenoid cyclases/Protein prenyltransferases"/>
    <property type="match status" value="2"/>
</dbReference>
<dbReference type="PANTHER" id="PTHR11764">
    <property type="entry name" value="TERPENE CYCLASE/MUTASE FAMILY MEMBER"/>
    <property type="match status" value="1"/>
</dbReference>
<keyword evidence="3" id="KW-0677">Repeat</keyword>
<evidence type="ECO:0000256" key="4">
    <source>
        <dbReference type="ARBA" id="ARBA00022955"/>
    </source>
</evidence>
<evidence type="ECO:0000256" key="1">
    <source>
        <dbReference type="ARBA" id="ARBA00009755"/>
    </source>
</evidence>
<comment type="similarity">
    <text evidence="1 7">Belongs to the terpene cyclase/mutase family.</text>
</comment>
<dbReference type="InterPro" id="IPR008930">
    <property type="entry name" value="Terpenoid_cyclase/PrenylTrfase"/>
</dbReference>
<accession>A0A2I1C4R3</accession>
<protein>
    <recommendedName>
        <fullName evidence="7">Terpene cyclase/mutase family member</fullName>
        <ecNumber evidence="7">5.4.99.-</ecNumber>
    </recommendedName>
</protein>
<dbReference type="GO" id="GO:0006696">
    <property type="term" value="P:ergosterol biosynthetic process"/>
    <property type="evidence" value="ECO:0007669"/>
    <property type="project" value="TreeGrafter"/>
</dbReference>
<evidence type="ECO:0000259" key="9">
    <source>
        <dbReference type="Pfam" id="PF13249"/>
    </source>
</evidence>
<dbReference type="GO" id="GO:0000250">
    <property type="term" value="F:lanosterol synthase activity"/>
    <property type="evidence" value="ECO:0007669"/>
    <property type="project" value="TreeGrafter"/>
</dbReference>
<evidence type="ECO:0000256" key="6">
    <source>
        <dbReference type="ARBA" id="ARBA00023235"/>
    </source>
</evidence>
<evidence type="ECO:0000256" key="3">
    <source>
        <dbReference type="ARBA" id="ARBA00022737"/>
    </source>
</evidence>
<dbReference type="PANTHER" id="PTHR11764:SF20">
    <property type="entry name" value="LANOSTEROL SYNTHASE"/>
    <property type="match status" value="1"/>
</dbReference>
<keyword evidence="5" id="KW-0443">Lipid metabolism</keyword>
<feature type="domain" description="Squalene cyclase C-terminal" evidence="8">
    <location>
        <begin position="376"/>
        <end position="707"/>
    </location>
</feature>
<keyword evidence="6 7" id="KW-0413">Isomerase</keyword>
<dbReference type="GeneID" id="36534898"/>
<organism evidence="10 11">
    <name type="scientific">Aspergillus novofumigatus (strain IBT 16806)</name>
    <dbReference type="NCBI Taxonomy" id="1392255"/>
    <lineage>
        <taxon>Eukaryota</taxon>
        <taxon>Fungi</taxon>
        <taxon>Dikarya</taxon>
        <taxon>Ascomycota</taxon>
        <taxon>Pezizomycotina</taxon>
        <taxon>Eurotiomycetes</taxon>
        <taxon>Eurotiomycetidae</taxon>
        <taxon>Eurotiales</taxon>
        <taxon>Aspergillaceae</taxon>
        <taxon>Aspergillus</taxon>
        <taxon>Aspergillus subgen. Fumigati</taxon>
    </lineage>
</organism>
<dbReference type="InterPro" id="IPR032697">
    <property type="entry name" value="SQ_cyclase_N"/>
</dbReference>
<feature type="domain" description="Squalene cyclase N-terminal" evidence="9">
    <location>
        <begin position="75"/>
        <end position="322"/>
    </location>
</feature>
<dbReference type="RefSeq" id="XP_024681176.1">
    <property type="nucleotide sequence ID" value="XM_024827573.1"/>
</dbReference>
<dbReference type="STRING" id="1392255.A0A2I1C4R3"/>
<keyword evidence="4" id="KW-0752">Steroid biosynthesis</keyword>
<name>A0A2I1C4R3_ASPN1</name>
<dbReference type="AlphaFoldDB" id="A0A2I1C4R3"/>
<keyword evidence="2" id="KW-0444">Lipid biosynthesis</keyword>
<sequence>MNRIDKTDYSRWRMLDEDGKHTWHYLDDDEAARKWPQTLADKYYLGLPLDLPDLPTATSPLESAVNGLKFFSKLQLPPGNWGCEYGGPMFLLPGVVIAWVVTETPIPPAYATEIKNYLIAHANPVDGGWGLHSEGDSTVFGTSLNYTVLRLLGVDSEHPVMVQARGLLHRLGGAVNAPHWSKFWLAVLGVCDWEVVNPVPPETWLLPDWVPVAPWRWWVHIRQVFLPMSWIWSKRWTAAETDVVRALRRELFVQPWESIEWAAHRNDIAPTDNYHPKSWVLNSANWFLSNIWTPYLRPRSLATRAEDWVSKLVDMEDANSDYADLASVNAPMNLIVCYIRDGPDSYSVRRHRERMEEFLWVNKDGMFANGTNGVQCWDTAFLIQAVWSAGLAEDGQFKHMLVQALEFLDRQQIRENCKDQDVCYRHFRKGAWAFSNRDQGYGVSDCISEALKAVIVLQKEADGYPQLLEDQRIFDAVDTLLTYQNPSGGCASYEPTRGSEYLEMLNTAEVFGRIMVEYDYPECTSAVLTALILFSKHWPDYRRGEIQTFIQRGVNYIRTAQRADGSWYGSWGVCFTYGTMFALECLGAVGETYENSEHVRRGCQFLLSKQREDGGWSESFQSCEQMTYIEHSMGSQVVQTAFAVIALLSVDYPDVEPIHRGVRLIMSRQQRNGEWLQEGIEGIFNKSCAITYPNYRFIFSILALGKFGRKYPHLM</sequence>
<reference evidence="11" key="1">
    <citation type="journal article" date="2018" name="Proc. Natl. Acad. Sci. U.S.A.">
        <title>Linking secondary metabolites to gene clusters through genome sequencing of six diverse Aspergillus species.</title>
        <authorList>
            <person name="Kaerboelling I."/>
            <person name="Vesth T.C."/>
            <person name="Frisvad J.C."/>
            <person name="Nybo J.L."/>
            <person name="Theobald S."/>
            <person name="Kuo A."/>
            <person name="Bowyer P."/>
            <person name="Matsuda Y."/>
            <person name="Mondo S."/>
            <person name="Lyhne E.K."/>
            <person name="Kogle M.E."/>
            <person name="Clum A."/>
            <person name="Lipzen A."/>
            <person name="Salamov A."/>
            <person name="Ngan C.Y."/>
            <person name="Daum C."/>
            <person name="Chiniquy J."/>
            <person name="Barry K."/>
            <person name="LaButti K."/>
            <person name="Haridas S."/>
            <person name="Simmons B.A."/>
            <person name="Magnuson J.K."/>
            <person name="Mortensen U.H."/>
            <person name="Larsen T.O."/>
            <person name="Grigoriev I.V."/>
            <person name="Baker S.E."/>
            <person name="Andersen M.R."/>
        </authorList>
    </citation>
    <scope>NUCLEOTIDE SEQUENCE [LARGE SCALE GENOMIC DNA]</scope>
    <source>
        <strain evidence="11">IBT 16806</strain>
    </source>
</reference>
<dbReference type="Gene3D" id="1.50.10.20">
    <property type="match status" value="2"/>
</dbReference>
<dbReference type="OrthoDB" id="21502at2759"/>
<dbReference type="Proteomes" id="UP000234474">
    <property type="component" value="Unassembled WGS sequence"/>
</dbReference>
<dbReference type="Pfam" id="PF13249">
    <property type="entry name" value="SQHop_cyclase_N"/>
    <property type="match status" value="1"/>
</dbReference>
<dbReference type="InterPro" id="IPR002365">
    <property type="entry name" value="Terpene_synthase_CS"/>
</dbReference>
<dbReference type="EMBL" id="MSZS01000005">
    <property type="protein sequence ID" value="PKX92581.1"/>
    <property type="molecule type" value="Genomic_DNA"/>
</dbReference>
<dbReference type="OMA" id="WVHIRQV"/>
<dbReference type="CDD" id="cd02892">
    <property type="entry name" value="SQCY_1"/>
    <property type="match status" value="1"/>
</dbReference>
<evidence type="ECO:0000313" key="11">
    <source>
        <dbReference type="Proteomes" id="UP000234474"/>
    </source>
</evidence>
<evidence type="ECO:0000313" key="10">
    <source>
        <dbReference type="EMBL" id="PKX92581.1"/>
    </source>
</evidence>
<dbReference type="GO" id="GO:0016104">
    <property type="term" value="P:triterpenoid biosynthetic process"/>
    <property type="evidence" value="ECO:0007669"/>
    <property type="project" value="InterPro"/>
</dbReference>
<evidence type="ECO:0000256" key="5">
    <source>
        <dbReference type="ARBA" id="ARBA00023098"/>
    </source>
</evidence>
<dbReference type="Gene3D" id="6.20.120.20">
    <property type="match status" value="1"/>
</dbReference>
<gene>
    <name evidence="10" type="ORF">P174DRAFT_442435</name>
</gene>
<dbReference type="Pfam" id="PF13243">
    <property type="entry name" value="SQHop_cyclase_C"/>
    <property type="match status" value="1"/>
</dbReference>
<dbReference type="NCBIfam" id="TIGR01787">
    <property type="entry name" value="squalene_cyclas"/>
    <property type="match status" value="1"/>
</dbReference>
<dbReference type="VEuPathDB" id="FungiDB:P174DRAFT_442435"/>
<keyword evidence="11" id="KW-1185">Reference proteome</keyword>